<sequence length="225" mass="24004">MNDLLLYALFAVPPLILGLLAQNWLRKTVARYSQQPTTTHLTGAEIAERILAANGATDVRVVPTNGALTDHYDPRTRTVALSEPVYGQRSVTAAAVAAHEVGHALQHQQAYAPLAFRTAMFPAVAFASSFWIVLLIGGFLLQQAGLVWLAMGLYAIAVLFHVVTLPVEFDASRRAGVQLRQLGLVGGTEAAGSRRVLTAAASTYVVGALAAISQLLFLVLSTQND</sequence>
<proteinExistence type="predicted"/>
<feature type="transmembrane region" description="Helical" evidence="1">
    <location>
        <begin position="6"/>
        <end position="25"/>
    </location>
</feature>
<organism evidence="2 3">
    <name type="scientific">Patulibacter brassicae</name>
    <dbReference type="NCBI Taxonomy" id="1705717"/>
    <lineage>
        <taxon>Bacteria</taxon>
        <taxon>Bacillati</taxon>
        <taxon>Actinomycetota</taxon>
        <taxon>Thermoleophilia</taxon>
        <taxon>Solirubrobacterales</taxon>
        <taxon>Patulibacteraceae</taxon>
        <taxon>Patulibacter</taxon>
    </lineage>
</organism>
<dbReference type="PANTHER" id="PTHR36434:SF1">
    <property type="entry name" value="MEMBRANE PROTEASE YUGP-RELATED"/>
    <property type="match status" value="1"/>
</dbReference>
<dbReference type="PANTHER" id="PTHR36434">
    <property type="entry name" value="MEMBRANE PROTEASE YUGP-RELATED"/>
    <property type="match status" value="1"/>
</dbReference>
<keyword evidence="3" id="KW-1185">Reference proteome</keyword>
<evidence type="ECO:0000313" key="2">
    <source>
        <dbReference type="EMBL" id="MDX8152778.1"/>
    </source>
</evidence>
<keyword evidence="1" id="KW-0472">Membrane</keyword>
<feature type="transmembrane region" description="Helical" evidence="1">
    <location>
        <begin position="146"/>
        <end position="165"/>
    </location>
</feature>
<dbReference type="Pfam" id="PF04298">
    <property type="entry name" value="Zn_peptidase_2"/>
    <property type="match status" value="1"/>
</dbReference>
<keyword evidence="1" id="KW-1133">Transmembrane helix</keyword>
<evidence type="ECO:0000256" key="1">
    <source>
        <dbReference type="SAM" id="Phobius"/>
    </source>
</evidence>
<gene>
    <name evidence="2" type="ORF">SK069_14330</name>
</gene>
<dbReference type="InterPro" id="IPR007395">
    <property type="entry name" value="Zn_peptidase_2"/>
</dbReference>
<protein>
    <submittedName>
        <fullName evidence="2">Zinc metallopeptidase</fullName>
    </submittedName>
</protein>
<accession>A0ABU4VPJ9</accession>
<dbReference type="Proteomes" id="UP001277761">
    <property type="component" value="Unassembled WGS sequence"/>
</dbReference>
<feature type="transmembrane region" description="Helical" evidence="1">
    <location>
        <begin position="196"/>
        <end position="220"/>
    </location>
</feature>
<dbReference type="RefSeq" id="WP_319954934.1">
    <property type="nucleotide sequence ID" value="NZ_JAXAVX010000008.1"/>
</dbReference>
<reference evidence="2 3" key="1">
    <citation type="submission" date="2023-11" db="EMBL/GenBank/DDBJ databases">
        <authorList>
            <person name="Xu M."/>
            <person name="Jiang T."/>
        </authorList>
    </citation>
    <scope>NUCLEOTIDE SEQUENCE [LARGE SCALE GENOMIC DNA]</scope>
    <source>
        <strain evidence="2 3">SD</strain>
    </source>
</reference>
<feature type="transmembrane region" description="Helical" evidence="1">
    <location>
        <begin position="119"/>
        <end position="140"/>
    </location>
</feature>
<name>A0ABU4VPJ9_9ACTN</name>
<comment type="caution">
    <text evidence="2">The sequence shown here is derived from an EMBL/GenBank/DDBJ whole genome shotgun (WGS) entry which is preliminary data.</text>
</comment>
<evidence type="ECO:0000313" key="3">
    <source>
        <dbReference type="Proteomes" id="UP001277761"/>
    </source>
</evidence>
<dbReference type="EMBL" id="JAXAVX010000008">
    <property type="protein sequence ID" value="MDX8152778.1"/>
    <property type="molecule type" value="Genomic_DNA"/>
</dbReference>
<keyword evidence="1" id="KW-0812">Transmembrane</keyword>